<protein>
    <submittedName>
        <fullName evidence="1">Uncharacterized protein</fullName>
    </submittedName>
</protein>
<evidence type="ECO:0000313" key="2">
    <source>
        <dbReference type="Proteomes" id="UP000658305"/>
    </source>
</evidence>
<proteinExistence type="predicted"/>
<comment type="caution">
    <text evidence="1">The sequence shown here is derived from an EMBL/GenBank/DDBJ whole genome shotgun (WGS) entry which is preliminary data.</text>
</comment>
<dbReference type="EMBL" id="BMYI01000001">
    <property type="protein sequence ID" value="GHC12662.1"/>
    <property type="molecule type" value="Genomic_DNA"/>
</dbReference>
<sequence length="68" mass="7755">MPNDQFPPDLIAQSRHLITNSHTYLHLPADERRELLVTAWDVLISDRRRRLGRRPVLHCGSTTPGDAA</sequence>
<organism evidence="1 2">
    <name type="scientific">Gemmobacter nanjingensis</name>
    <dbReference type="NCBI Taxonomy" id="488454"/>
    <lineage>
        <taxon>Bacteria</taxon>
        <taxon>Pseudomonadati</taxon>
        <taxon>Pseudomonadota</taxon>
        <taxon>Alphaproteobacteria</taxon>
        <taxon>Rhodobacterales</taxon>
        <taxon>Paracoccaceae</taxon>
        <taxon>Gemmobacter</taxon>
    </lineage>
</organism>
<reference evidence="2" key="1">
    <citation type="journal article" date="2019" name="Int. J. Syst. Evol. Microbiol.">
        <title>The Global Catalogue of Microorganisms (GCM) 10K type strain sequencing project: providing services to taxonomists for standard genome sequencing and annotation.</title>
        <authorList>
            <consortium name="The Broad Institute Genomics Platform"/>
            <consortium name="The Broad Institute Genome Sequencing Center for Infectious Disease"/>
            <person name="Wu L."/>
            <person name="Ma J."/>
        </authorList>
    </citation>
    <scope>NUCLEOTIDE SEQUENCE [LARGE SCALE GENOMIC DNA]</scope>
    <source>
        <strain evidence="2">KCTC 23298</strain>
    </source>
</reference>
<dbReference type="RefSeq" id="WP_189380208.1">
    <property type="nucleotide sequence ID" value="NZ_BMYI01000001.1"/>
</dbReference>
<gene>
    <name evidence="1" type="ORF">GCM10007291_07430</name>
</gene>
<name>A0ABQ3F803_9RHOB</name>
<accession>A0ABQ3F803</accession>
<evidence type="ECO:0000313" key="1">
    <source>
        <dbReference type="EMBL" id="GHC12662.1"/>
    </source>
</evidence>
<keyword evidence="2" id="KW-1185">Reference proteome</keyword>
<dbReference type="Proteomes" id="UP000658305">
    <property type="component" value="Unassembled WGS sequence"/>
</dbReference>